<evidence type="ECO:0008006" key="3">
    <source>
        <dbReference type="Google" id="ProtNLM"/>
    </source>
</evidence>
<organism evidence="1 2">
    <name type="scientific">Gloeomargarita lithophora Alchichica-D10</name>
    <dbReference type="NCBI Taxonomy" id="1188229"/>
    <lineage>
        <taxon>Bacteria</taxon>
        <taxon>Bacillati</taxon>
        <taxon>Cyanobacteriota</taxon>
        <taxon>Cyanophyceae</taxon>
        <taxon>Gloeomargaritales</taxon>
        <taxon>Gloeomargaritaceae</taxon>
        <taxon>Gloeomargarita</taxon>
    </lineage>
</organism>
<dbReference type="STRING" id="1188229.GlitD10_0193"/>
<accession>A0A1J0A995</accession>
<name>A0A1J0A995_9CYAN</name>
<dbReference type="RefSeq" id="WP_071453224.1">
    <property type="nucleotide sequence ID" value="NZ_CP017675.1"/>
</dbReference>
<dbReference type="OrthoDB" id="558971at2"/>
<protein>
    <recommendedName>
        <fullName evidence="3">DUF4177 domain-containing protein</fullName>
    </recommendedName>
</protein>
<gene>
    <name evidence="1" type="ORF">GlitD10_0193</name>
</gene>
<dbReference type="KEGG" id="glt:GlitD10_0193"/>
<dbReference type="EMBL" id="CP017675">
    <property type="protein sequence ID" value="APB32494.1"/>
    <property type="molecule type" value="Genomic_DNA"/>
</dbReference>
<dbReference type="Proteomes" id="UP000180235">
    <property type="component" value="Chromosome"/>
</dbReference>
<keyword evidence="2" id="KW-1185">Reference proteome</keyword>
<sequence length="86" mass="9880">MGKKFEYKNIRFDFKGRGITQEINLLDIDGKRVKGWYTNTEEVPTLPVLLNAAGSDGWELVSHSVNQDNQANGVTFHYLYFKREVA</sequence>
<evidence type="ECO:0000313" key="2">
    <source>
        <dbReference type="Proteomes" id="UP000180235"/>
    </source>
</evidence>
<proteinExistence type="predicted"/>
<dbReference type="AlphaFoldDB" id="A0A1J0A995"/>
<evidence type="ECO:0000313" key="1">
    <source>
        <dbReference type="EMBL" id="APB32494.1"/>
    </source>
</evidence>
<reference evidence="1 2" key="1">
    <citation type="submission" date="2016-10" db="EMBL/GenBank/DDBJ databases">
        <title>Description of Gloeomargarita lithophora gen. nov., sp. nov., a thylakoid-bearing basal-branching cyanobacterium with intracellular carbonates, and proposal for Gloeomargaritales ord. nov.</title>
        <authorList>
            <person name="Moreira D."/>
            <person name="Tavera R."/>
            <person name="Benzerara K."/>
            <person name="Skouri-Panet F."/>
            <person name="Couradeau E."/>
            <person name="Gerard E."/>
            <person name="Loussert C."/>
            <person name="Novelo E."/>
            <person name="Zivanovic Y."/>
            <person name="Lopez-Garcia P."/>
        </authorList>
    </citation>
    <scope>NUCLEOTIDE SEQUENCE [LARGE SCALE GENOMIC DNA]</scope>
    <source>
        <strain evidence="1 2">D10</strain>
    </source>
</reference>